<sequence length="67" mass="8110">MSSSLVICKLFFSYCRNLNLFIYCPFFLTNKVRIIFFQVVNYDVTETGYDIQIKSWKKFFVENWRGS</sequence>
<protein>
    <submittedName>
        <fullName evidence="1 3">Uncharacterized protein</fullName>
    </submittedName>
</protein>
<proteinExistence type="predicted"/>
<evidence type="ECO:0000313" key="3">
    <source>
        <dbReference type="WBParaSite" id="ACOC_0000644701-mRNA-1"/>
    </source>
</evidence>
<evidence type="ECO:0000313" key="2">
    <source>
        <dbReference type="Proteomes" id="UP000267027"/>
    </source>
</evidence>
<evidence type="ECO:0000313" key="1">
    <source>
        <dbReference type="EMBL" id="VDM58033.1"/>
    </source>
</evidence>
<organism evidence="3">
    <name type="scientific">Angiostrongylus costaricensis</name>
    <name type="common">Nematode worm</name>
    <dbReference type="NCBI Taxonomy" id="334426"/>
    <lineage>
        <taxon>Eukaryota</taxon>
        <taxon>Metazoa</taxon>
        <taxon>Ecdysozoa</taxon>
        <taxon>Nematoda</taxon>
        <taxon>Chromadorea</taxon>
        <taxon>Rhabditida</taxon>
        <taxon>Rhabditina</taxon>
        <taxon>Rhabditomorpha</taxon>
        <taxon>Strongyloidea</taxon>
        <taxon>Metastrongylidae</taxon>
        <taxon>Angiostrongylus</taxon>
    </lineage>
</organism>
<reference evidence="3" key="1">
    <citation type="submission" date="2017-02" db="UniProtKB">
        <authorList>
            <consortium name="WormBaseParasite"/>
        </authorList>
    </citation>
    <scope>IDENTIFICATION</scope>
</reference>
<keyword evidence="2" id="KW-1185">Reference proteome</keyword>
<dbReference type="EMBL" id="UYYA01003947">
    <property type="protein sequence ID" value="VDM58033.1"/>
    <property type="molecule type" value="Genomic_DNA"/>
</dbReference>
<dbReference type="OrthoDB" id="4150at2759"/>
<name>A0A0R3PN61_ANGCS</name>
<accession>A0A0R3PN61</accession>
<dbReference type="AlphaFoldDB" id="A0A0R3PN61"/>
<dbReference type="Proteomes" id="UP000267027">
    <property type="component" value="Unassembled WGS sequence"/>
</dbReference>
<reference evidence="1 2" key="2">
    <citation type="submission" date="2018-11" db="EMBL/GenBank/DDBJ databases">
        <authorList>
            <consortium name="Pathogen Informatics"/>
        </authorList>
    </citation>
    <scope>NUCLEOTIDE SEQUENCE [LARGE SCALE GENOMIC DNA]</scope>
    <source>
        <strain evidence="1 2">Costa Rica</strain>
    </source>
</reference>
<gene>
    <name evidence="1" type="ORF">ACOC_LOCUS6448</name>
</gene>
<dbReference type="WBParaSite" id="ACOC_0000644701-mRNA-1">
    <property type="protein sequence ID" value="ACOC_0000644701-mRNA-1"/>
    <property type="gene ID" value="ACOC_0000644701"/>
</dbReference>